<reference evidence="2" key="2">
    <citation type="journal article" date="2024" name="Plant">
        <title>Genomic evolution and insights into agronomic trait innovations of Sesamum species.</title>
        <authorList>
            <person name="Miao H."/>
            <person name="Wang L."/>
            <person name="Qu L."/>
            <person name="Liu H."/>
            <person name="Sun Y."/>
            <person name="Le M."/>
            <person name="Wang Q."/>
            <person name="Wei S."/>
            <person name="Zheng Y."/>
            <person name="Lin W."/>
            <person name="Duan Y."/>
            <person name="Cao H."/>
            <person name="Xiong S."/>
            <person name="Wang X."/>
            <person name="Wei L."/>
            <person name="Li C."/>
            <person name="Ma Q."/>
            <person name="Ju M."/>
            <person name="Zhao R."/>
            <person name="Li G."/>
            <person name="Mu C."/>
            <person name="Tian Q."/>
            <person name="Mei H."/>
            <person name="Zhang T."/>
            <person name="Gao T."/>
            <person name="Zhang H."/>
        </authorList>
    </citation>
    <scope>NUCLEOTIDE SEQUENCE</scope>
    <source>
        <strain evidence="2">G02</strain>
    </source>
</reference>
<evidence type="ECO:0000313" key="2">
    <source>
        <dbReference type="EMBL" id="KAL0300889.1"/>
    </source>
</evidence>
<dbReference type="GO" id="GO:0005634">
    <property type="term" value="C:nucleus"/>
    <property type="evidence" value="ECO:0007669"/>
    <property type="project" value="TreeGrafter"/>
</dbReference>
<dbReference type="InterPro" id="IPR004082">
    <property type="entry name" value="OBERON"/>
</dbReference>
<reference evidence="2" key="1">
    <citation type="submission" date="2020-06" db="EMBL/GenBank/DDBJ databases">
        <authorList>
            <person name="Li T."/>
            <person name="Hu X."/>
            <person name="Zhang T."/>
            <person name="Song X."/>
            <person name="Zhang H."/>
            <person name="Dai N."/>
            <person name="Sheng W."/>
            <person name="Hou X."/>
            <person name="Wei L."/>
        </authorList>
    </citation>
    <scope>NUCLEOTIDE SEQUENCE</scope>
    <source>
        <strain evidence="2">G02</strain>
        <tissue evidence="2">Leaf</tissue>
    </source>
</reference>
<feature type="region of interest" description="Disordered" evidence="1">
    <location>
        <begin position="1"/>
        <end position="92"/>
    </location>
</feature>
<feature type="compositionally biased region" description="Polar residues" evidence="1">
    <location>
        <begin position="1"/>
        <end position="34"/>
    </location>
</feature>
<name>A0AAW2K2G9_SESRA</name>
<organism evidence="2">
    <name type="scientific">Sesamum radiatum</name>
    <name type="common">Black benniseed</name>
    <dbReference type="NCBI Taxonomy" id="300843"/>
    <lineage>
        <taxon>Eukaryota</taxon>
        <taxon>Viridiplantae</taxon>
        <taxon>Streptophyta</taxon>
        <taxon>Embryophyta</taxon>
        <taxon>Tracheophyta</taxon>
        <taxon>Spermatophyta</taxon>
        <taxon>Magnoliopsida</taxon>
        <taxon>eudicotyledons</taxon>
        <taxon>Gunneridae</taxon>
        <taxon>Pentapetalae</taxon>
        <taxon>asterids</taxon>
        <taxon>lamiids</taxon>
        <taxon>Lamiales</taxon>
        <taxon>Pedaliaceae</taxon>
        <taxon>Sesamum</taxon>
    </lineage>
</organism>
<evidence type="ECO:0000256" key="1">
    <source>
        <dbReference type="SAM" id="MobiDB-lite"/>
    </source>
</evidence>
<dbReference type="GO" id="GO:0010468">
    <property type="term" value="P:regulation of gene expression"/>
    <property type="evidence" value="ECO:0007669"/>
    <property type="project" value="TreeGrafter"/>
</dbReference>
<sequence>MGTPSGSHFNNQSSMLPPRQQTWPGGVGLQTSLLLVSPDACGSPNLQERGSNSDQVRESPSESASSRETWPTTDASLAKEKERENGFAEHSVVRHISSSDKMSLRDVARERVEIIAERMQNLPDNYLDKFKNELRSFLEGLGDSQQREEFLFLQKLVQSRGDLTEKTLVMAHRIQLEISFYKNWNSGIFASKCQPLSSFAH</sequence>
<dbReference type="EMBL" id="JACGWJ010000030">
    <property type="protein sequence ID" value="KAL0300889.1"/>
    <property type="molecule type" value="Genomic_DNA"/>
</dbReference>
<feature type="compositionally biased region" description="Polar residues" evidence="1">
    <location>
        <begin position="44"/>
        <end position="54"/>
    </location>
</feature>
<dbReference type="PANTHER" id="PTHR21736:SF37">
    <property type="entry name" value="PROTEIN OBERON 2"/>
    <property type="match status" value="1"/>
</dbReference>
<protein>
    <submittedName>
        <fullName evidence="2">OBERON-like protein</fullName>
    </submittedName>
</protein>
<dbReference type="PANTHER" id="PTHR21736">
    <property type="entry name" value="VERNALIZATION-INSENSITIVE PROTEIN 3"/>
    <property type="match status" value="1"/>
</dbReference>
<dbReference type="GO" id="GO:0010078">
    <property type="term" value="P:maintenance of root meristem identity"/>
    <property type="evidence" value="ECO:0007669"/>
    <property type="project" value="TreeGrafter"/>
</dbReference>
<comment type="caution">
    <text evidence="2">The sequence shown here is derived from an EMBL/GenBank/DDBJ whole genome shotgun (WGS) entry which is preliminary data.</text>
</comment>
<dbReference type="GO" id="GO:0010492">
    <property type="term" value="P:maintenance of shoot apical meristem identity"/>
    <property type="evidence" value="ECO:0007669"/>
    <property type="project" value="TreeGrafter"/>
</dbReference>
<accession>A0AAW2K2G9</accession>
<dbReference type="GO" id="GO:0010071">
    <property type="term" value="P:root meristem specification"/>
    <property type="evidence" value="ECO:0007669"/>
    <property type="project" value="TreeGrafter"/>
</dbReference>
<dbReference type="PRINTS" id="PR01544">
    <property type="entry name" value="ARATH130DUF"/>
</dbReference>
<dbReference type="AlphaFoldDB" id="A0AAW2K2G9"/>
<feature type="compositionally biased region" description="Basic and acidic residues" evidence="1">
    <location>
        <begin position="77"/>
        <end position="87"/>
    </location>
</feature>
<gene>
    <name evidence="2" type="ORF">Sradi_6365700</name>
</gene>
<proteinExistence type="predicted"/>